<dbReference type="OrthoDB" id="9786503at2"/>
<feature type="domain" description="Methyltransferase" evidence="1">
    <location>
        <begin position="43"/>
        <end position="134"/>
    </location>
</feature>
<evidence type="ECO:0000313" key="2">
    <source>
        <dbReference type="EMBL" id="PYF01900.1"/>
    </source>
</evidence>
<reference evidence="2 3" key="1">
    <citation type="submission" date="2018-06" db="EMBL/GenBank/DDBJ databases">
        <title>Genomic Encyclopedia of Archaeal and Bacterial Type Strains, Phase II (KMG-II): from individual species to whole genera.</title>
        <authorList>
            <person name="Goeker M."/>
        </authorList>
    </citation>
    <scope>NUCLEOTIDE SEQUENCE [LARGE SCALE GENOMIC DNA]</scope>
    <source>
        <strain evidence="2 3">JCM 11668</strain>
    </source>
</reference>
<dbReference type="InterPro" id="IPR029063">
    <property type="entry name" value="SAM-dependent_MTases_sf"/>
</dbReference>
<dbReference type="AlphaFoldDB" id="A0A318TDH9"/>
<keyword evidence="2" id="KW-0808">Transferase</keyword>
<dbReference type="RefSeq" id="WP_110781422.1">
    <property type="nucleotide sequence ID" value="NZ_QJTI01000016.1"/>
</dbReference>
<organism evidence="2 3">
    <name type="scientific">Rhodopseudomonas faecalis</name>
    <dbReference type="NCBI Taxonomy" id="99655"/>
    <lineage>
        <taxon>Bacteria</taxon>
        <taxon>Pseudomonadati</taxon>
        <taxon>Pseudomonadota</taxon>
        <taxon>Alphaproteobacteria</taxon>
        <taxon>Hyphomicrobiales</taxon>
        <taxon>Nitrobacteraceae</taxon>
        <taxon>Rhodopseudomonas</taxon>
    </lineage>
</organism>
<gene>
    <name evidence="2" type="ORF">BJ122_11632</name>
</gene>
<dbReference type="SUPFAM" id="SSF53335">
    <property type="entry name" value="S-adenosyl-L-methionine-dependent methyltransferases"/>
    <property type="match status" value="1"/>
</dbReference>
<keyword evidence="3" id="KW-1185">Reference proteome</keyword>
<name>A0A318TDH9_9BRAD</name>
<dbReference type="CDD" id="cd02440">
    <property type="entry name" value="AdoMet_MTases"/>
    <property type="match status" value="1"/>
</dbReference>
<evidence type="ECO:0000313" key="3">
    <source>
        <dbReference type="Proteomes" id="UP000248148"/>
    </source>
</evidence>
<dbReference type="Proteomes" id="UP000248148">
    <property type="component" value="Unassembled WGS sequence"/>
</dbReference>
<protein>
    <submittedName>
        <fullName evidence="2">Methyltransferase family protein</fullName>
    </submittedName>
</protein>
<evidence type="ECO:0000259" key="1">
    <source>
        <dbReference type="Pfam" id="PF13649"/>
    </source>
</evidence>
<proteinExistence type="predicted"/>
<keyword evidence="2" id="KW-0489">Methyltransferase</keyword>
<sequence>MSAEEEFLRWETRFSSDEFVFGTEPNAFLAASCGLLPPSGCALSIADGEGRNGVFLAQRGLSVLSVDYAPSAQRKAQRLAAARGVTIATEQVDLFTWQWPGEFDVVVGIFFQFAEPEQRALLFERIRAALKPGGLLLIEGYRPEQIGYGTGGPKQPEKLYTRALLEQAFGDFERLCIQEYDAVIEEGAGHSGMSALIDLVAWKPRA</sequence>
<accession>A0A318TDH9</accession>
<dbReference type="InterPro" id="IPR041698">
    <property type="entry name" value="Methyltransf_25"/>
</dbReference>
<dbReference type="Gene3D" id="3.40.50.150">
    <property type="entry name" value="Vaccinia Virus protein VP39"/>
    <property type="match status" value="1"/>
</dbReference>
<comment type="caution">
    <text evidence="2">The sequence shown here is derived from an EMBL/GenBank/DDBJ whole genome shotgun (WGS) entry which is preliminary data.</text>
</comment>
<dbReference type="GO" id="GO:0032259">
    <property type="term" value="P:methylation"/>
    <property type="evidence" value="ECO:0007669"/>
    <property type="project" value="UniProtKB-KW"/>
</dbReference>
<dbReference type="GO" id="GO:0008168">
    <property type="term" value="F:methyltransferase activity"/>
    <property type="evidence" value="ECO:0007669"/>
    <property type="project" value="UniProtKB-KW"/>
</dbReference>
<dbReference type="EMBL" id="QJTI01000016">
    <property type="protein sequence ID" value="PYF01900.1"/>
    <property type="molecule type" value="Genomic_DNA"/>
</dbReference>
<dbReference type="Pfam" id="PF13649">
    <property type="entry name" value="Methyltransf_25"/>
    <property type="match status" value="1"/>
</dbReference>